<dbReference type="PANTHER" id="PTHR11206">
    <property type="entry name" value="MULTIDRUG RESISTANCE PROTEIN"/>
    <property type="match status" value="1"/>
</dbReference>
<keyword evidence="5 6" id="KW-0472">Membrane</keyword>
<dbReference type="GO" id="GO:0015297">
    <property type="term" value="F:antiporter activity"/>
    <property type="evidence" value="ECO:0007669"/>
    <property type="project" value="InterPro"/>
</dbReference>
<feature type="transmembrane region" description="Helical" evidence="6">
    <location>
        <begin position="76"/>
        <end position="98"/>
    </location>
</feature>
<feature type="region of interest" description="Disordered" evidence="7">
    <location>
        <begin position="568"/>
        <end position="600"/>
    </location>
</feature>
<feature type="transmembrane region" description="Helical" evidence="6">
    <location>
        <begin position="154"/>
        <end position="175"/>
    </location>
</feature>
<accession>A0AAV7GJ88</accession>
<keyword evidence="4 6" id="KW-1133">Transmembrane helix</keyword>
<feature type="transmembrane region" description="Helical" evidence="6">
    <location>
        <begin position="417"/>
        <end position="437"/>
    </location>
</feature>
<dbReference type="GO" id="GO:0016020">
    <property type="term" value="C:membrane"/>
    <property type="evidence" value="ECO:0007669"/>
    <property type="project" value="UniProtKB-SubCell"/>
</dbReference>
<dbReference type="EMBL" id="JAGFBR010000013">
    <property type="protein sequence ID" value="KAH0456297.1"/>
    <property type="molecule type" value="Genomic_DNA"/>
</dbReference>
<dbReference type="AlphaFoldDB" id="A0AAV7GJ88"/>
<evidence type="ECO:0000313" key="9">
    <source>
        <dbReference type="Proteomes" id="UP000775213"/>
    </source>
</evidence>
<evidence type="ECO:0000256" key="4">
    <source>
        <dbReference type="ARBA" id="ARBA00022989"/>
    </source>
</evidence>
<protein>
    <recommendedName>
        <fullName evidence="6">Protein DETOXIFICATION</fullName>
    </recommendedName>
    <alternativeName>
        <fullName evidence="6">Multidrug and toxic compound extrusion protein</fullName>
    </alternativeName>
</protein>
<feature type="transmembrane region" description="Helical" evidence="6">
    <location>
        <begin position="211"/>
        <end position="239"/>
    </location>
</feature>
<dbReference type="CDD" id="cd13132">
    <property type="entry name" value="MATE_eukaryotic"/>
    <property type="match status" value="1"/>
</dbReference>
<evidence type="ECO:0000256" key="6">
    <source>
        <dbReference type="RuleBase" id="RU004914"/>
    </source>
</evidence>
<evidence type="ECO:0000313" key="8">
    <source>
        <dbReference type="EMBL" id="KAH0456297.1"/>
    </source>
</evidence>
<feature type="transmembrane region" description="Helical" evidence="6">
    <location>
        <begin position="377"/>
        <end position="396"/>
    </location>
</feature>
<dbReference type="Proteomes" id="UP000775213">
    <property type="component" value="Unassembled WGS sequence"/>
</dbReference>
<comment type="caution">
    <text evidence="8">The sequence shown here is derived from an EMBL/GenBank/DDBJ whole genome shotgun (WGS) entry which is preliminary data.</text>
</comment>
<dbReference type="Pfam" id="PF01554">
    <property type="entry name" value="MatE"/>
    <property type="match status" value="2"/>
</dbReference>
<feature type="region of interest" description="Disordered" evidence="7">
    <location>
        <begin position="652"/>
        <end position="750"/>
    </location>
</feature>
<feature type="region of interest" description="Disordered" evidence="7">
    <location>
        <begin position="488"/>
        <end position="514"/>
    </location>
</feature>
<feature type="transmembrane region" description="Helical" evidence="6">
    <location>
        <begin position="443"/>
        <end position="464"/>
    </location>
</feature>
<feature type="compositionally biased region" description="Pro residues" evidence="7">
    <location>
        <begin position="675"/>
        <end position="719"/>
    </location>
</feature>
<feature type="transmembrane region" description="Helical" evidence="6">
    <location>
        <begin position="119"/>
        <end position="139"/>
    </location>
</feature>
<organism evidence="8 9">
    <name type="scientific">Dendrobium chrysotoxum</name>
    <name type="common">Orchid</name>
    <dbReference type="NCBI Taxonomy" id="161865"/>
    <lineage>
        <taxon>Eukaryota</taxon>
        <taxon>Viridiplantae</taxon>
        <taxon>Streptophyta</taxon>
        <taxon>Embryophyta</taxon>
        <taxon>Tracheophyta</taxon>
        <taxon>Spermatophyta</taxon>
        <taxon>Magnoliopsida</taxon>
        <taxon>Liliopsida</taxon>
        <taxon>Asparagales</taxon>
        <taxon>Orchidaceae</taxon>
        <taxon>Epidendroideae</taxon>
        <taxon>Malaxideae</taxon>
        <taxon>Dendrobiinae</taxon>
        <taxon>Dendrobium</taxon>
    </lineage>
</organism>
<proteinExistence type="inferred from homology"/>
<keyword evidence="9" id="KW-1185">Reference proteome</keyword>
<name>A0AAV7GJ88_DENCH</name>
<dbReference type="InterPro" id="IPR045069">
    <property type="entry name" value="MATE_euk"/>
</dbReference>
<feature type="compositionally biased region" description="Polar residues" evidence="7">
    <location>
        <begin position="733"/>
        <end position="744"/>
    </location>
</feature>
<evidence type="ECO:0000256" key="5">
    <source>
        <dbReference type="ARBA" id="ARBA00023136"/>
    </source>
</evidence>
<comment type="subcellular location">
    <subcellularLocation>
        <location evidence="1">Membrane</location>
        <topology evidence="1">Multi-pass membrane protein</topology>
    </subcellularLocation>
</comment>
<evidence type="ECO:0000256" key="2">
    <source>
        <dbReference type="ARBA" id="ARBA00010199"/>
    </source>
</evidence>
<sequence length="750" mass="78533">MCQSSATIPNTSKLLIAINESPLCNPKLYLPLSSNFIEAKSLLSLAIPTVLTYLLLYSRSMMSMFFLGRLGSLPLAGGSLAIGFANITGYSVLSGLAAGMEPICAQSHGAGRPHLLVLALRRTVILLLSASIPISFLWLSMRRILLFCGQDPKIAAAAQSFILFSLPDLLLLSLIHPLRIYLRSQSITLPLTAATAASASLHFPINYLLVLYFHLGIPGVALASVLTNLNLVILLLLYLRFSGIHRRTSAADNTFSIAGWRSLLSLSIPSCASICLEWWWYEIMVLLCGLLSHPQSTVASMGVLILTTSLIYIFPYSLSAAVSTRVGNELGANRPDRARRAAGVGLTCGALLGLTAVLFSFSVRNMWARIFTNDPRILHLTATVLPILGLCELGNCPQTTGCGVLRGSARPRAGANINLGSFYGVGMPVAIGLSFWAGLDFKGLWLGLLSAQATCLGLMLVVIYRTDWERQADRAQLLTGCGGGLDGEETEDSKLVDAKVGEGDLRAPNPKEKRERSEIALASLLLLDHRRSYVGPSLDALSSAEPPPDVLISAEPLLDALSSTGPPLDALSSAGPPPDVLNSAGPLLDALSSAGQPPDVLSSAKPLLDALSSAGPPPDALSLTGPPLDTLSSVGPPLDVLSSVRPLLDSLSSAGPPHDILSSAEPLLDALSSAEPPPDVLSSAKPPPDALSSAGPPPDVLSSAGPPPDALSSVGPPPDFLSSARPPLEAWSSVGQPPKAQSSTGPPPKA</sequence>
<evidence type="ECO:0000256" key="1">
    <source>
        <dbReference type="ARBA" id="ARBA00004141"/>
    </source>
</evidence>
<evidence type="ECO:0000256" key="3">
    <source>
        <dbReference type="ARBA" id="ARBA00022692"/>
    </source>
</evidence>
<feature type="transmembrane region" description="Helical" evidence="6">
    <location>
        <begin position="37"/>
        <end position="56"/>
    </location>
</feature>
<dbReference type="GO" id="GO:1990961">
    <property type="term" value="P:xenobiotic detoxification by transmembrane export across the plasma membrane"/>
    <property type="evidence" value="ECO:0007669"/>
    <property type="project" value="InterPro"/>
</dbReference>
<comment type="similarity">
    <text evidence="2 6">Belongs to the multi antimicrobial extrusion (MATE) (TC 2.A.66.1) family.</text>
</comment>
<feature type="transmembrane region" description="Helical" evidence="6">
    <location>
        <begin position="343"/>
        <end position="362"/>
    </location>
</feature>
<feature type="compositionally biased region" description="Basic and acidic residues" evidence="7">
    <location>
        <begin position="492"/>
        <end position="514"/>
    </location>
</feature>
<feature type="transmembrane region" description="Helical" evidence="6">
    <location>
        <begin position="301"/>
        <end position="322"/>
    </location>
</feature>
<gene>
    <name evidence="8" type="ORF">IEQ34_014204</name>
</gene>
<keyword evidence="3 6" id="KW-0812">Transmembrane</keyword>
<reference evidence="8 9" key="1">
    <citation type="journal article" date="2021" name="Hortic Res">
        <title>Chromosome-scale assembly of the Dendrobium chrysotoxum genome enhances the understanding of orchid evolution.</title>
        <authorList>
            <person name="Zhang Y."/>
            <person name="Zhang G.Q."/>
            <person name="Zhang D."/>
            <person name="Liu X.D."/>
            <person name="Xu X.Y."/>
            <person name="Sun W.H."/>
            <person name="Yu X."/>
            <person name="Zhu X."/>
            <person name="Wang Z.W."/>
            <person name="Zhao X."/>
            <person name="Zhong W.Y."/>
            <person name="Chen H."/>
            <person name="Yin W.L."/>
            <person name="Huang T."/>
            <person name="Niu S.C."/>
            <person name="Liu Z.J."/>
        </authorList>
    </citation>
    <scope>NUCLEOTIDE SEQUENCE [LARGE SCALE GENOMIC DNA]</scope>
    <source>
        <strain evidence="8">Lindl</strain>
    </source>
</reference>
<dbReference type="InterPro" id="IPR002528">
    <property type="entry name" value="MATE_fam"/>
</dbReference>
<feature type="transmembrane region" description="Helical" evidence="6">
    <location>
        <begin position="260"/>
        <end position="281"/>
    </location>
</feature>
<evidence type="ECO:0000256" key="7">
    <source>
        <dbReference type="SAM" id="MobiDB-lite"/>
    </source>
</evidence>
<dbReference type="NCBIfam" id="TIGR00797">
    <property type="entry name" value="matE"/>
    <property type="match status" value="1"/>
</dbReference>
<dbReference type="GO" id="GO:0042910">
    <property type="term" value="F:xenobiotic transmembrane transporter activity"/>
    <property type="evidence" value="ECO:0007669"/>
    <property type="project" value="InterPro"/>
</dbReference>